<gene>
    <name evidence="2" type="ORF">IFR04_014935</name>
</gene>
<dbReference type="PROSITE" id="PS50181">
    <property type="entry name" value="FBOX"/>
    <property type="match status" value="1"/>
</dbReference>
<feature type="domain" description="F-box" evidence="1">
    <location>
        <begin position="6"/>
        <end position="54"/>
    </location>
</feature>
<dbReference type="InterPro" id="IPR001810">
    <property type="entry name" value="F-box_dom"/>
</dbReference>
<name>A0A8H7T2F1_9HELO</name>
<proteinExistence type="predicted"/>
<accession>A0A8H7T2F1</accession>
<organism evidence="2 3">
    <name type="scientific">Cadophora malorum</name>
    <dbReference type="NCBI Taxonomy" id="108018"/>
    <lineage>
        <taxon>Eukaryota</taxon>
        <taxon>Fungi</taxon>
        <taxon>Dikarya</taxon>
        <taxon>Ascomycota</taxon>
        <taxon>Pezizomycotina</taxon>
        <taxon>Leotiomycetes</taxon>
        <taxon>Helotiales</taxon>
        <taxon>Ploettnerulaceae</taxon>
        <taxon>Cadophora</taxon>
    </lineage>
</organism>
<evidence type="ECO:0000313" key="2">
    <source>
        <dbReference type="EMBL" id="KAG4411937.1"/>
    </source>
</evidence>
<keyword evidence="3" id="KW-1185">Reference proteome</keyword>
<dbReference type="AlphaFoldDB" id="A0A8H7T2F1"/>
<dbReference type="EMBL" id="JAFJYH010000426">
    <property type="protein sequence ID" value="KAG4411937.1"/>
    <property type="molecule type" value="Genomic_DNA"/>
</dbReference>
<dbReference type="Proteomes" id="UP000664132">
    <property type="component" value="Unassembled WGS sequence"/>
</dbReference>
<evidence type="ECO:0000259" key="1">
    <source>
        <dbReference type="PROSITE" id="PS50181"/>
    </source>
</evidence>
<evidence type="ECO:0000313" key="3">
    <source>
        <dbReference type="Proteomes" id="UP000664132"/>
    </source>
</evidence>
<dbReference type="SUPFAM" id="SSF81383">
    <property type="entry name" value="F-box domain"/>
    <property type="match status" value="1"/>
</dbReference>
<reference evidence="2" key="1">
    <citation type="submission" date="2021-02" db="EMBL/GenBank/DDBJ databases">
        <title>Genome sequence Cadophora malorum strain M34.</title>
        <authorList>
            <person name="Stefanovic E."/>
            <person name="Vu D."/>
            <person name="Scully C."/>
            <person name="Dijksterhuis J."/>
            <person name="Roader J."/>
            <person name="Houbraken J."/>
        </authorList>
    </citation>
    <scope>NUCLEOTIDE SEQUENCE</scope>
    <source>
        <strain evidence="2">M34</strain>
    </source>
</reference>
<sequence>MAEDDKGSLLELPNELLHGTFSHLSLDSIRNLRLVKSRLRKFSRDIFAIHFTDISSTMSQKSAQKLQGISNDPILRDKVEVLHIHAGHWAYGESWVRHSPTRSPNPRYLETPNDGTKILSSMLTGGLPNCHSLHLDLDTVVDEPAEYPGIIISPSDILHITLCTIASTGVPLKEFAINYALGRFDSHFIDFTVMQSEGFSSSWETLESLTIGYDIDCPHNSSQLSDFTISLINQANNLRKLHLKDVRQSGDTLSAFNQVTLVSMFIADHVDKLKLHRLEHLILECQFLDTNLLPKSLSHSRDTLRHISLSSIMLVNGYTWKALFQSMQTLLPNLSSIHIHGGYQDESPISYPGLQLDPPIPGTGGANINVQKASLEDTYVLDDIWTGIV</sequence>
<protein>
    <recommendedName>
        <fullName evidence="1">F-box domain-containing protein</fullName>
    </recommendedName>
</protein>
<dbReference type="InterPro" id="IPR036047">
    <property type="entry name" value="F-box-like_dom_sf"/>
</dbReference>
<comment type="caution">
    <text evidence="2">The sequence shown here is derived from an EMBL/GenBank/DDBJ whole genome shotgun (WGS) entry which is preliminary data.</text>
</comment>